<proteinExistence type="predicted"/>
<dbReference type="EMBL" id="BKCJ011303160">
    <property type="protein sequence ID" value="GFD17825.1"/>
    <property type="molecule type" value="Genomic_DNA"/>
</dbReference>
<organism evidence="2">
    <name type="scientific">Tanacetum cinerariifolium</name>
    <name type="common">Dalmatian daisy</name>
    <name type="synonym">Chrysanthemum cinerariifolium</name>
    <dbReference type="NCBI Taxonomy" id="118510"/>
    <lineage>
        <taxon>Eukaryota</taxon>
        <taxon>Viridiplantae</taxon>
        <taxon>Streptophyta</taxon>
        <taxon>Embryophyta</taxon>
        <taxon>Tracheophyta</taxon>
        <taxon>Spermatophyta</taxon>
        <taxon>Magnoliopsida</taxon>
        <taxon>eudicotyledons</taxon>
        <taxon>Gunneridae</taxon>
        <taxon>Pentapetalae</taxon>
        <taxon>asterids</taxon>
        <taxon>campanulids</taxon>
        <taxon>Asterales</taxon>
        <taxon>Asteraceae</taxon>
        <taxon>Asteroideae</taxon>
        <taxon>Anthemideae</taxon>
        <taxon>Anthemidinae</taxon>
        <taxon>Tanacetum</taxon>
    </lineage>
</organism>
<evidence type="ECO:0000313" key="2">
    <source>
        <dbReference type="EMBL" id="GFD17825.1"/>
    </source>
</evidence>
<comment type="caution">
    <text evidence="2">The sequence shown here is derived from an EMBL/GenBank/DDBJ whole genome shotgun (WGS) entry which is preliminary data.</text>
</comment>
<evidence type="ECO:0000256" key="1">
    <source>
        <dbReference type="SAM" id="MobiDB-lite"/>
    </source>
</evidence>
<sequence>MDSADQEPGRGGSVRSPLPDHHATESAVHCRSALAGRRNPAHAVFPRPLASCRFTFSGQPGTVILGGNAQQITVPTFTLAEIPLALRAFDDPWRLARVGRQ</sequence>
<reference evidence="2" key="1">
    <citation type="journal article" date="2019" name="Sci. Rep.">
        <title>Draft genome of Tanacetum cinerariifolium, the natural source of mosquito coil.</title>
        <authorList>
            <person name="Yamashiro T."/>
            <person name="Shiraishi A."/>
            <person name="Satake H."/>
            <person name="Nakayama K."/>
        </authorList>
    </citation>
    <scope>NUCLEOTIDE SEQUENCE</scope>
</reference>
<accession>A0A699U3L9</accession>
<protein>
    <submittedName>
        <fullName evidence="2">Uncharacterized protein</fullName>
    </submittedName>
</protein>
<name>A0A699U3L9_TANCI</name>
<feature type="region of interest" description="Disordered" evidence="1">
    <location>
        <begin position="1"/>
        <end position="31"/>
    </location>
</feature>
<gene>
    <name evidence="2" type="ORF">Tci_889794</name>
</gene>
<dbReference type="AlphaFoldDB" id="A0A699U3L9"/>